<feature type="compositionally biased region" description="Basic and acidic residues" evidence="7">
    <location>
        <begin position="37"/>
        <end position="47"/>
    </location>
</feature>
<sequence>MESENGLALEGKIVVTKKAPAEGSVQEYKVEQNAAHGEGDLNAKETSEQVAKSEAPISSPVPTDAAAKISESKLLKPLKELETRNVAISKNGKGGKDKPNLKATTHFPRKQRPVLSQSLSFPSRGALVDSMRKSIDIRPVKSNDKHVQENGTKALDSVSNGSVSSMSRRLTSTGAKPKQANTNASGISLKRTSLPTIHDNLQAVSGKPRTVNEATIHPPSEPAQSDDQNSKPLSSMLPSKEDDDTHSTNSGSTPSGRRSSGSGFSFRLDERAEKRKEFFSKLEQKIQAKEVEKSDLQAKSKENQEAEIKKWRKSLTFKATPMPSFYKEPAQKTELKKIPTTRPISPKLGRHKNAVDAVKKSLDNGASCLGPLLNQKQGNDTTASQTDSKRDTITFKKPVGKSHRKLQSEESTGAKTEGKAVKTKPKIKEAEKQDLLACDENGEQKTDQIVSLSEFKDSIASLSETNPAQNEGEVFILPNPDIMPREVAVGV</sequence>
<organism evidence="9 10">
    <name type="scientific">Tripterygium wilfordii</name>
    <name type="common">Thunder God vine</name>
    <dbReference type="NCBI Taxonomy" id="458696"/>
    <lineage>
        <taxon>Eukaryota</taxon>
        <taxon>Viridiplantae</taxon>
        <taxon>Streptophyta</taxon>
        <taxon>Embryophyta</taxon>
        <taxon>Tracheophyta</taxon>
        <taxon>Spermatophyta</taxon>
        <taxon>Magnoliopsida</taxon>
        <taxon>eudicotyledons</taxon>
        <taxon>Gunneridae</taxon>
        <taxon>Pentapetalae</taxon>
        <taxon>rosids</taxon>
        <taxon>fabids</taxon>
        <taxon>Celastrales</taxon>
        <taxon>Celastraceae</taxon>
        <taxon>Tripterygium</taxon>
    </lineage>
</organism>
<dbReference type="AlphaFoldDB" id="A0A7J7DWX6"/>
<feature type="compositionally biased region" description="Low complexity" evidence="7">
    <location>
        <begin position="247"/>
        <end position="266"/>
    </location>
</feature>
<dbReference type="Pfam" id="PF06886">
    <property type="entry name" value="TPX2"/>
    <property type="match status" value="1"/>
</dbReference>
<proteinExistence type="inferred from homology"/>
<dbReference type="InParanoid" id="A0A7J7DWX6"/>
<evidence type="ECO:0000256" key="5">
    <source>
        <dbReference type="ARBA" id="ARBA00023212"/>
    </source>
</evidence>
<comment type="similarity">
    <text evidence="2">Belongs to the TPX2 family.</text>
</comment>
<dbReference type="PANTHER" id="PTHR31358">
    <property type="entry name" value="PROTEIN WVD2-LIKE 4"/>
    <property type="match status" value="1"/>
</dbReference>
<keyword evidence="6" id="KW-0175">Coiled coil</keyword>
<feature type="region of interest" description="Disordered" evidence="7">
    <location>
        <begin position="85"/>
        <end position="268"/>
    </location>
</feature>
<dbReference type="FunCoup" id="A0A7J7DWX6">
    <property type="interactions" value="1041"/>
</dbReference>
<evidence type="ECO:0000256" key="7">
    <source>
        <dbReference type="SAM" id="MobiDB-lite"/>
    </source>
</evidence>
<comment type="caution">
    <text evidence="9">The sequence shown here is derived from an EMBL/GenBank/DDBJ whole genome shotgun (WGS) entry which is preliminary data.</text>
</comment>
<dbReference type="OrthoDB" id="1939285at2759"/>
<dbReference type="InterPro" id="IPR044833">
    <property type="entry name" value="WDL5/6"/>
</dbReference>
<keyword evidence="4" id="KW-0493">Microtubule</keyword>
<dbReference type="InterPro" id="IPR027329">
    <property type="entry name" value="TPX2_C"/>
</dbReference>
<evidence type="ECO:0000256" key="2">
    <source>
        <dbReference type="ARBA" id="ARBA00005885"/>
    </source>
</evidence>
<feature type="compositionally biased region" description="Polar residues" evidence="7">
    <location>
        <begin position="168"/>
        <end position="195"/>
    </location>
</feature>
<evidence type="ECO:0000313" key="10">
    <source>
        <dbReference type="Proteomes" id="UP000593562"/>
    </source>
</evidence>
<reference evidence="9 10" key="1">
    <citation type="journal article" date="2020" name="Nat. Commun.">
        <title>Genome of Tripterygium wilfordii and identification of cytochrome P450 involved in triptolide biosynthesis.</title>
        <authorList>
            <person name="Tu L."/>
            <person name="Su P."/>
            <person name="Zhang Z."/>
            <person name="Gao L."/>
            <person name="Wang J."/>
            <person name="Hu T."/>
            <person name="Zhou J."/>
            <person name="Zhang Y."/>
            <person name="Zhao Y."/>
            <person name="Liu Y."/>
            <person name="Song Y."/>
            <person name="Tong Y."/>
            <person name="Lu Y."/>
            <person name="Yang J."/>
            <person name="Xu C."/>
            <person name="Jia M."/>
            <person name="Peters R.J."/>
            <person name="Huang L."/>
            <person name="Gao W."/>
        </authorList>
    </citation>
    <scope>NUCLEOTIDE SEQUENCE [LARGE SCALE GENOMIC DNA]</scope>
    <source>
        <strain evidence="10">cv. XIE 37</strain>
        <tissue evidence="9">Leaf</tissue>
    </source>
</reference>
<feature type="region of interest" description="Disordered" evidence="7">
    <location>
        <begin position="369"/>
        <end position="442"/>
    </location>
</feature>
<accession>A0A7J7DWX6</accession>
<comment type="subcellular location">
    <subcellularLocation>
        <location evidence="1">Cytoplasm</location>
        <location evidence="1">Cytoskeleton</location>
    </subcellularLocation>
</comment>
<keyword evidence="3" id="KW-0963">Cytoplasm</keyword>
<evidence type="ECO:0000256" key="3">
    <source>
        <dbReference type="ARBA" id="ARBA00022490"/>
    </source>
</evidence>
<dbReference type="PANTHER" id="PTHR31358:SF30">
    <property type="entry name" value="PROTEIN WVD2-LIKE 4"/>
    <property type="match status" value="1"/>
</dbReference>
<feature type="compositionally biased region" description="Polar residues" evidence="7">
    <location>
        <begin position="222"/>
        <end position="237"/>
    </location>
</feature>
<feature type="compositionally biased region" description="Basic and acidic residues" evidence="7">
    <location>
        <begin position="416"/>
        <end position="434"/>
    </location>
</feature>
<dbReference type="GO" id="GO:0005874">
    <property type="term" value="C:microtubule"/>
    <property type="evidence" value="ECO:0007669"/>
    <property type="project" value="UniProtKB-KW"/>
</dbReference>
<feature type="compositionally biased region" description="Basic and acidic residues" evidence="7">
    <location>
        <begin position="130"/>
        <end position="148"/>
    </location>
</feature>
<dbReference type="Proteomes" id="UP000593562">
    <property type="component" value="Unassembled WGS sequence"/>
</dbReference>
<feature type="domain" description="TPX2 C-terminal" evidence="8">
    <location>
        <begin position="264"/>
        <end position="338"/>
    </location>
</feature>
<evidence type="ECO:0000256" key="6">
    <source>
        <dbReference type="SAM" id="Coils"/>
    </source>
</evidence>
<evidence type="ECO:0000313" key="9">
    <source>
        <dbReference type="EMBL" id="KAF5750606.1"/>
    </source>
</evidence>
<name>A0A7J7DWX6_TRIWF</name>
<keyword evidence="10" id="KW-1185">Reference proteome</keyword>
<feature type="compositionally biased region" description="Polar residues" evidence="7">
    <location>
        <begin position="374"/>
        <end position="386"/>
    </location>
</feature>
<feature type="compositionally biased region" description="Low complexity" evidence="7">
    <location>
        <begin position="157"/>
        <end position="167"/>
    </location>
</feature>
<feature type="coiled-coil region" evidence="6">
    <location>
        <begin position="279"/>
        <end position="309"/>
    </location>
</feature>
<evidence type="ECO:0000259" key="8">
    <source>
        <dbReference type="Pfam" id="PF06886"/>
    </source>
</evidence>
<evidence type="ECO:0000256" key="4">
    <source>
        <dbReference type="ARBA" id="ARBA00022701"/>
    </source>
</evidence>
<evidence type="ECO:0000256" key="1">
    <source>
        <dbReference type="ARBA" id="ARBA00004245"/>
    </source>
</evidence>
<dbReference type="EMBL" id="JAAARO010000003">
    <property type="protein sequence ID" value="KAF5750606.1"/>
    <property type="molecule type" value="Genomic_DNA"/>
</dbReference>
<feature type="region of interest" description="Disordered" evidence="7">
    <location>
        <begin position="31"/>
        <end position="65"/>
    </location>
</feature>
<gene>
    <name evidence="9" type="ORF">HS088_TW03G00945</name>
</gene>
<keyword evidence="5" id="KW-0206">Cytoskeleton</keyword>
<protein>
    <submittedName>
        <fullName evidence="9">Neurofilament heavy polypeptide-like isoform X2</fullName>
    </submittedName>
</protein>
<dbReference type="GO" id="GO:0008017">
    <property type="term" value="F:microtubule binding"/>
    <property type="evidence" value="ECO:0007669"/>
    <property type="project" value="InterPro"/>
</dbReference>